<accession>A0A3P7LLG0</accession>
<protein>
    <submittedName>
        <fullName evidence="2">Uncharacterized protein</fullName>
    </submittedName>
</protein>
<keyword evidence="3" id="KW-1185">Reference proteome</keyword>
<sequence>MQVLRPEVSFKTAEAKLAKVVATGESILSQAEATEERKKVIQHQTSCLAMIHRPRDVLSKVECNTLREVRADDLVIVHVDKGTWQSRPSKYSYETNTMKGGITSPTPKSSNSSSSQALQVLQVPSSQVLQVLQLSSSVSPLSGLIAEAVL</sequence>
<evidence type="ECO:0000256" key="1">
    <source>
        <dbReference type="SAM" id="MobiDB-lite"/>
    </source>
</evidence>
<feature type="compositionally biased region" description="Polar residues" evidence="1">
    <location>
        <begin position="89"/>
        <end position="108"/>
    </location>
</feature>
<feature type="region of interest" description="Disordered" evidence="1">
    <location>
        <begin position="89"/>
        <end position="117"/>
    </location>
</feature>
<dbReference type="AlphaFoldDB" id="A0A3P7LLG0"/>
<reference evidence="2 3" key="1">
    <citation type="submission" date="2018-11" db="EMBL/GenBank/DDBJ databases">
        <authorList>
            <consortium name="Pathogen Informatics"/>
        </authorList>
    </citation>
    <scope>NUCLEOTIDE SEQUENCE [LARGE SCALE GENOMIC DNA]</scope>
</reference>
<organism evidence="2 3">
    <name type="scientific">Dibothriocephalus latus</name>
    <name type="common">Fish tapeworm</name>
    <name type="synonym">Diphyllobothrium latum</name>
    <dbReference type="NCBI Taxonomy" id="60516"/>
    <lineage>
        <taxon>Eukaryota</taxon>
        <taxon>Metazoa</taxon>
        <taxon>Spiralia</taxon>
        <taxon>Lophotrochozoa</taxon>
        <taxon>Platyhelminthes</taxon>
        <taxon>Cestoda</taxon>
        <taxon>Eucestoda</taxon>
        <taxon>Diphyllobothriidea</taxon>
        <taxon>Diphyllobothriidae</taxon>
        <taxon>Dibothriocephalus</taxon>
    </lineage>
</organism>
<proteinExistence type="predicted"/>
<dbReference type="EMBL" id="UYRU01049872">
    <property type="protein sequence ID" value="VDN10748.1"/>
    <property type="molecule type" value="Genomic_DNA"/>
</dbReference>
<dbReference type="Proteomes" id="UP000281553">
    <property type="component" value="Unassembled WGS sequence"/>
</dbReference>
<name>A0A3P7LLG0_DIBLA</name>
<gene>
    <name evidence="2" type="ORF">DILT_LOCUS6579</name>
</gene>
<evidence type="ECO:0000313" key="3">
    <source>
        <dbReference type="Proteomes" id="UP000281553"/>
    </source>
</evidence>
<evidence type="ECO:0000313" key="2">
    <source>
        <dbReference type="EMBL" id="VDN10748.1"/>
    </source>
</evidence>